<evidence type="ECO:0000256" key="10">
    <source>
        <dbReference type="SAM" id="MobiDB-lite"/>
    </source>
</evidence>
<comment type="subcellular location">
    <subcellularLocation>
        <location evidence="1">Cell inner membrane</location>
    </subcellularLocation>
</comment>
<dbReference type="Proteomes" id="UP000319976">
    <property type="component" value="Chromosome"/>
</dbReference>
<evidence type="ECO:0000256" key="6">
    <source>
        <dbReference type="ARBA" id="ARBA00022692"/>
    </source>
</evidence>
<dbReference type="GO" id="GO:0009306">
    <property type="term" value="P:protein secretion"/>
    <property type="evidence" value="ECO:0007669"/>
    <property type="project" value="InterPro"/>
</dbReference>
<dbReference type="SUPFAM" id="SSF158544">
    <property type="entry name" value="GspK insert domain-like"/>
    <property type="match status" value="1"/>
</dbReference>
<dbReference type="PANTHER" id="PTHR38831">
    <property type="entry name" value="TYPE II SECRETION SYSTEM PROTEIN K"/>
    <property type="match status" value="1"/>
</dbReference>
<sequence>MKSLRDWKNIHHTRDGVVLPIVLFVIVMLSLAAYSFTDTSVSEREATEMYRRGVRARLAAESGLELARAWLIDPQDLTLAELSSNEAIFRAVPTSPAATLRGTSRATVLSLVPQQYDDPLVLFGVSNESGKINLNAILDLRLTEEQRRDLLMPIPGMTIEIADAILDWLDPDSTLREFGAEAEYYSTLSPSYAPKDSAIDVLDELLLVRGVTPELLYGEDLNLNGLLDPNENDGDASLPLDNADGVLDTGWRFYFTVHSRESNLRADGSLRINANGSDLATLYDELITEFDEDTARFIVAFRMNGPRPEGGSSFGGFGRRGRGGNSDSEAATRGGMQIPSRARFRIRSLYELAGIQVEAEVDGTRRTLESPWPDEPGTWSSTFPELVEIVGLSEDAYVEGRINVNLAQRESLIGIPEMTEELTDAIIGNRPSVLLDTGSNVSPSLSWLLEQQLVDLEQMRELDQFLTAGGGVYRLQSIGSFDVGGPVARLEALIDTTQVPAQYTFVRDLSDLGRGYPSDFFRPVEGISQ</sequence>
<dbReference type="InterPro" id="IPR005628">
    <property type="entry name" value="GspK"/>
</dbReference>
<evidence type="ECO:0000256" key="4">
    <source>
        <dbReference type="ARBA" id="ARBA00022475"/>
    </source>
</evidence>
<dbReference type="OrthoDB" id="260436at2"/>
<dbReference type="InterPro" id="IPR049031">
    <property type="entry name" value="T2SSK_SAM-like_1st"/>
</dbReference>
<evidence type="ECO:0000313" key="14">
    <source>
        <dbReference type="Proteomes" id="UP000319976"/>
    </source>
</evidence>
<name>A0A517T5H7_9PLAN</name>
<dbReference type="InterPro" id="IPR038072">
    <property type="entry name" value="GspK_central_sf"/>
</dbReference>
<feature type="transmembrane region" description="Helical" evidence="11">
    <location>
        <begin position="16"/>
        <end position="36"/>
    </location>
</feature>
<keyword evidence="5" id="KW-0997">Cell inner membrane</keyword>
<evidence type="ECO:0000256" key="1">
    <source>
        <dbReference type="ARBA" id="ARBA00004533"/>
    </source>
</evidence>
<evidence type="ECO:0000256" key="9">
    <source>
        <dbReference type="ARBA" id="ARBA00023136"/>
    </source>
</evidence>
<keyword evidence="6 11" id="KW-0812">Transmembrane</keyword>
<evidence type="ECO:0000259" key="12">
    <source>
        <dbReference type="Pfam" id="PF21687"/>
    </source>
</evidence>
<comment type="similarity">
    <text evidence="2">Belongs to the GSP K family.</text>
</comment>
<evidence type="ECO:0000256" key="5">
    <source>
        <dbReference type="ARBA" id="ARBA00022519"/>
    </source>
</evidence>
<accession>A0A517T5H7</accession>
<keyword evidence="8 11" id="KW-1133">Transmembrane helix</keyword>
<evidence type="ECO:0000256" key="11">
    <source>
        <dbReference type="SAM" id="Phobius"/>
    </source>
</evidence>
<dbReference type="RefSeq" id="WP_145260096.1">
    <property type="nucleotide sequence ID" value="NZ_CP036316.1"/>
</dbReference>
<feature type="domain" description="T2SS protein K first SAM-like" evidence="12">
    <location>
        <begin position="130"/>
        <end position="216"/>
    </location>
</feature>
<reference evidence="13 14" key="1">
    <citation type="submission" date="2019-02" db="EMBL/GenBank/DDBJ databases">
        <title>Deep-cultivation of Planctomycetes and their phenomic and genomic characterization uncovers novel biology.</title>
        <authorList>
            <person name="Wiegand S."/>
            <person name="Jogler M."/>
            <person name="Boedeker C."/>
            <person name="Pinto D."/>
            <person name="Vollmers J."/>
            <person name="Rivas-Marin E."/>
            <person name="Kohn T."/>
            <person name="Peeters S.H."/>
            <person name="Heuer A."/>
            <person name="Rast P."/>
            <person name="Oberbeckmann S."/>
            <person name="Bunk B."/>
            <person name="Jeske O."/>
            <person name="Meyerdierks A."/>
            <person name="Storesund J.E."/>
            <person name="Kallscheuer N."/>
            <person name="Luecker S."/>
            <person name="Lage O.M."/>
            <person name="Pohl T."/>
            <person name="Merkel B.J."/>
            <person name="Hornburger P."/>
            <person name="Mueller R.-W."/>
            <person name="Bruemmer F."/>
            <person name="Labrenz M."/>
            <person name="Spormann A.M."/>
            <person name="Op den Camp H."/>
            <person name="Overmann J."/>
            <person name="Amann R."/>
            <person name="Jetten M.S.M."/>
            <person name="Mascher T."/>
            <person name="Medema M.H."/>
            <person name="Devos D.P."/>
            <person name="Kaster A.-K."/>
            <person name="Ovreas L."/>
            <person name="Rohde M."/>
            <person name="Galperin M.Y."/>
            <person name="Jogler C."/>
        </authorList>
    </citation>
    <scope>NUCLEOTIDE SEQUENCE [LARGE SCALE GENOMIC DNA]</scope>
    <source>
        <strain evidence="13 14">V22</strain>
    </source>
</reference>
<dbReference type="AlphaFoldDB" id="A0A517T5H7"/>
<protein>
    <submittedName>
        <fullName evidence="13">General secretion pathway protein K</fullName>
    </submittedName>
</protein>
<keyword evidence="14" id="KW-1185">Reference proteome</keyword>
<feature type="region of interest" description="Disordered" evidence="10">
    <location>
        <begin position="310"/>
        <end position="334"/>
    </location>
</feature>
<dbReference type="PANTHER" id="PTHR38831:SF2">
    <property type="entry name" value="TYPE II SECRETION SYSTEM PROTEIN K"/>
    <property type="match status" value="1"/>
</dbReference>
<evidence type="ECO:0000313" key="13">
    <source>
        <dbReference type="EMBL" id="QDT63629.1"/>
    </source>
</evidence>
<dbReference type="EMBL" id="CP036316">
    <property type="protein sequence ID" value="QDT63629.1"/>
    <property type="molecule type" value="Genomic_DNA"/>
</dbReference>
<dbReference type="Pfam" id="PF21687">
    <property type="entry name" value="T2SSK_1st"/>
    <property type="match status" value="1"/>
</dbReference>
<organism evidence="13 14">
    <name type="scientific">Calycomorphotria hydatis</name>
    <dbReference type="NCBI Taxonomy" id="2528027"/>
    <lineage>
        <taxon>Bacteria</taxon>
        <taxon>Pseudomonadati</taxon>
        <taxon>Planctomycetota</taxon>
        <taxon>Planctomycetia</taxon>
        <taxon>Planctomycetales</taxon>
        <taxon>Planctomycetaceae</taxon>
        <taxon>Calycomorphotria</taxon>
    </lineage>
</organism>
<dbReference type="Gene3D" id="1.10.40.60">
    <property type="entry name" value="EpsJ-like"/>
    <property type="match status" value="1"/>
</dbReference>
<keyword evidence="3" id="KW-0813">Transport</keyword>
<evidence type="ECO:0000256" key="3">
    <source>
        <dbReference type="ARBA" id="ARBA00022448"/>
    </source>
</evidence>
<keyword evidence="9 11" id="KW-0472">Membrane</keyword>
<proteinExistence type="inferred from homology"/>
<dbReference type="KEGG" id="chya:V22_08530"/>
<dbReference type="GO" id="GO:0005886">
    <property type="term" value="C:plasma membrane"/>
    <property type="evidence" value="ECO:0007669"/>
    <property type="project" value="UniProtKB-SubCell"/>
</dbReference>
<gene>
    <name evidence="13" type="ORF">V22_08530</name>
</gene>
<evidence type="ECO:0000256" key="2">
    <source>
        <dbReference type="ARBA" id="ARBA00007246"/>
    </source>
</evidence>
<keyword evidence="4" id="KW-1003">Cell membrane</keyword>
<evidence type="ECO:0000256" key="7">
    <source>
        <dbReference type="ARBA" id="ARBA00022927"/>
    </source>
</evidence>
<keyword evidence="7" id="KW-0653">Protein transport</keyword>
<evidence type="ECO:0000256" key="8">
    <source>
        <dbReference type="ARBA" id="ARBA00022989"/>
    </source>
</evidence>